<sequence length="110" mass="11591">MSMPVLLKEDESSSIRTRSQRHQEMDRGRFEDSPTQGCWPTWIFHSIDTYASYGSYGDAARVGSASGGAGSASRGANGSPSGRVGSASRGAGGSTFRRADCSSSRADSFD</sequence>
<feature type="compositionally biased region" description="Basic and acidic residues" evidence="1">
    <location>
        <begin position="21"/>
        <end position="32"/>
    </location>
</feature>
<proteinExistence type="predicted"/>
<evidence type="ECO:0000313" key="2">
    <source>
        <dbReference type="EMBL" id="KAG6443174.1"/>
    </source>
</evidence>
<comment type="caution">
    <text evidence="2">The sequence shown here is derived from an EMBL/GenBank/DDBJ whole genome shotgun (WGS) entry which is preliminary data.</text>
</comment>
<dbReference type="Proteomes" id="UP000791440">
    <property type="component" value="Unassembled WGS sequence"/>
</dbReference>
<reference evidence="2" key="1">
    <citation type="journal article" date="2016" name="Insect Biochem. Mol. Biol.">
        <title>Multifaceted biological insights from a draft genome sequence of the tobacco hornworm moth, Manduca sexta.</title>
        <authorList>
            <person name="Kanost M.R."/>
            <person name="Arrese E.L."/>
            <person name="Cao X."/>
            <person name="Chen Y.R."/>
            <person name="Chellapilla S."/>
            <person name="Goldsmith M.R."/>
            <person name="Grosse-Wilde E."/>
            <person name="Heckel D.G."/>
            <person name="Herndon N."/>
            <person name="Jiang H."/>
            <person name="Papanicolaou A."/>
            <person name="Qu J."/>
            <person name="Soulages J.L."/>
            <person name="Vogel H."/>
            <person name="Walters J."/>
            <person name="Waterhouse R.M."/>
            <person name="Ahn S.J."/>
            <person name="Almeida F.C."/>
            <person name="An C."/>
            <person name="Aqrawi P."/>
            <person name="Bretschneider A."/>
            <person name="Bryant W.B."/>
            <person name="Bucks S."/>
            <person name="Chao H."/>
            <person name="Chevignon G."/>
            <person name="Christen J.M."/>
            <person name="Clarke D.F."/>
            <person name="Dittmer N.T."/>
            <person name="Ferguson L.C.F."/>
            <person name="Garavelou S."/>
            <person name="Gordon K.H.J."/>
            <person name="Gunaratna R.T."/>
            <person name="Han Y."/>
            <person name="Hauser F."/>
            <person name="He Y."/>
            <person name="Heidel-Fischer H."/>
            <person name="Hirsh A."/>
            <person name="Hu Y."/>
            <person name="Jiang H."/>
            <person name="Kalra D."/>
            <person name="Klinner C."/>
            <person name="Konig C."/>
            <person name="Kovar C."/>
            <person name="Kroll A.R."/>
            <person name="Kuwar S.S."/>
            <person name="Lee S.L."/>
            <person name="Lehman R."/>
            <person name="Li K."/>
            <person name="Li Z."/>
            <person name="Liang H."/>
            <person name="Lovelace S."/>
            <person name="Lu Z."/>
            <person name="Mansfield J.H."/>
            <person name="McCulloch K.J."/>
            <person name="Mathew T."/>
            <person name="Morton B."/>
            <person name="Muzny D.M."/>
            <person name="Neunemann D."/>
            <person name="Ongeri F."/>
            <person name="Pauchet Y."/>
            <person name="Pu L.L."/>
            <person name="Pyrousis I."/>
            <person name="Rao X.J."/>
            <person name="Redding A."/>
            <person name="Roesel C."/>
            <person name="Sanchez-Gracia A."/>
            <person name="Schaack S."/>
            <person name="Shukla A."/>
            <person name="Tetreau G."/>
            <person name="Wang Y."/>
            <person name="Xiong G.H."/>
            <person name="Traut W."/>
            <person name="Walsh T.K."/>
            <person name="Worley K.C."/>
            <person name="Wu D."/>
            <person name="Wu W."/>
            <person name="Wu Y.Q."/>
            <person name="Zhang X."/>
            <person name="Zou Z."/>
            <person name="Zucker H."/>
            <person name="Briscoe A.D."/>
            <person name="Burmester T."/>
            <person name="Clem R.J."/>
            <person name="Feyereisen R."/>
            <person name="Grimmelikhuijzen C.J.P."/>
            <person name="Hamodrakas S.J."/>
            <person name="Hansson B.S."/>
            <person name="Huguet E."/>
            <person name="Jermiin L.S."/>
            <person name="Lan Q."/>
            <person name="Lehman H.K."/>
            <person name="Lorenzen M."/>
            <person name="Merzendorfer H."/>
            <person name="Michalopoulos I."/>
            <person name="Morton D.B."/>
            <person name="Muthukrishnan S."/>
            <person name="Oakeshott J.G."/>
            <person name="Palmer W."/>
            <person name="Park Y."/>
            <person name="Passarelli A.L."/>
            <person name="Rozas J."/>
            <person name="Schwartz L.M."/>
            <person name="Smith W."/>
            <person name="Southgate A."/>
            <person name="Vilcinskas A."/>
            <person name="Vogt R."/>
            <person name="Wang P."/>
            <person name="Werren J."/>
            <person name="Yu X.Q."/>
            <person name="Zhou J.J."/>
            <person name="Brown S.J."/>
            <person name="Scherer S.E."/>
            <person name="Richards S."/>
            <person name="Blissard G.W."/>
        </authorList>
    </citation>
    <scope>NUCLEOTIDE SEQUENCE</scope>
</reference>
<name>A0A921YPS0_MANSE</name>
<keyword evidence="3" id="KW-1185">Reference proteome</keyword>
<evidence type="ECO:0000313" key="3">
    <source>
        <dbReference type="Proteomes" id="UP000791440"/>
    </source>
</evidence>
<dbReference type="AlphaFoldDB" id="A0A921YPS0"/>
<reference evidence="2" key="2">
    <citation type="submission" date="2020-12" db="EMBL/GenBank/DDBJ databases">
        <authorList>
            <person name="Kanost M."/>
        </authorList>
    </citation>
    <scope>NUCLEOTIDE SEQUENCE</scope>
</reference>
<evidence type="ECO:0000256" key="1">
    <source>
        <dbReference type="SAM" id="MobiDB-lite"/>
    </source>
</evidence>
<organism evidence="2 3">
    <name type="scientific">Manduca sexta</name>
    <name type="common">Tobacco hawkmoth</name>
    <name type="synonym">Tobacco hornworm</name>
    <dbReference type="NCBI Taxonomy" id="7130"/>
    <lineage>
        <taxon>Eukaryota</taxon>
        <taxon>Metazoa</taxon>
        <taxon>Ecdysozoa</taxon>
        <taxon>Arthropoda</taxon>
        <taxon>Hexapoda</taxon>
        <taxon>Insecta</taxon>
        <taxon>Pterygota</taxon>
        <taxon>Neoptera</taxon>
        <taxon>Endopterygota</taxon>
        <taxon>Lepidoptera</taxon>
        <taxon>Glossata</taxon>
        <taxon>Ditrysia</taxon>
        <taxon>Bombycoidea</taxon>
        <taxon>Sphingidae</taxon>
        <taxon>Sphinginae</taxon>
        <taxon>Sphingini</taxon>
        <taxon>Manduca</taxon>
    </lineage>
</organism>
<feature type="compositionally biased region" description="Low complexity" evidence="1">
    <location>
        <begin position="71"/>
        <end position="89"/>
    </location>
</feature>
<feature type="region of interest" description="Disordered" evidence="1">
    <location>
        <begin position="61"/>
        <end position="110"/>
    </location>
</feature>
<protein>
    <submittedName>
        <fullName evidence="2">Uncharacterized protein</fullName>
    </submittedName>
</protein>
<feature type="region of interest" description="Disordered" evidence="1">
    <location>
        <begin position="1"/>
        <end position="35"/>
    </location>
</feature>
<feature type="compositionally biased region" description="Low complexity" evidence="1">
    <location>
        <begin position="101"/>
        <end position="110"/>
    </location>
</feature>
<gene>
    <name evidence="2" type="ORF">O3G_MSEX002739</name>
</gene>
<accession>A0A921YPS0</accession>
<dbReference type="EMBL" id="JH668300">
    <property type="protein sequence ID" value="KAG6443174.1"/>
    <property type="molecule type" value="Genomic_DNA"/>
</dbReference>